<accession>A0A8T4LC51</accession>
<organism evidence="10 11">
    <name type="scientific">Candidatus Iainarchaeum sp</name>
    <dbReference type="NCBI Taxonomy" id="3101447"/>
    <lineage>
        <taxon>Archaea</taxon>
        <taxon>Candidatus Iainarchaeota</taxon>
        <taxon>Candidatus Iainarchaeia</taxon>
        <taxon>Candidatus Iainarchaeales</taxon>
        <taxon>Candidatus Iainarchaeaceae</taxon>
        <taxon>Candidatus Iainarchaeum</taxon>
    </lineage>
</organism>
<comment type="similarity">
    <text evidence="2 7">Belongs to the aspartate/ornithine carbamoyltransferase superfamily. ATCase family.</text>
</comment>
<comment type="subunit">
    <text evidence="7">Heterooligomer of catalytic and regulatory chains.</text>
</comment>
<reference evidence="10" key="1">
    <citation type="submission" date="2021-03" db="EMBL/GenBank/DDBJ databases">
        <authorList>
            <person name="Jaffe A."/>
        </authorList>
    </citation>
    <scope>NUCLEOTIDE SEQUENCE</scope>
    <source>
        <strain evidence="10">RIFCSPLOWO2_01_FULL_58_19</strain>
    </source>
</reference>
<dbReference type="PANTHER" id="PTHR45753">
    <property type="entry name" value="ORNITHINE CARBAMOYLTRANSFERASE, MITOCHONDRIAL"/>
    <property type="match status" value="1"/>
</dbReference>
<evidence type="ECO:0000256" key="1">
    <source>
        <dbReference type="ARBA" id="ARBA00004852"/>
    </source>
</evidence>
<evidence type="ECO:0000256" key="5">
    <source>
        <dbReference type="ARBA" id="ARBA00043884"/>
    </source>
</evidence>
<evidence type="ECO:0000259" key="8">
    <source>
        <dbReference type="Pfam" id="PF00185"/>
    </source>
</evidence>
<feature type="domain" description="Aspartate/ornithine carbamoyltransferase carbamoyl-P binding" evidence="9">
    <location>
        <begin position="17"/>
        <end position="157"/>
    </location>
</feature>
<feature type="binding site" evidence="7">
    <location>
        <position position="96"/>
    </location>
    <ligand>
        <name>L-aspartate</name>
        <dbReference type="ChEBI" id="CHEBI:29991"/>
    </ligand>
</feature>
<feature type="binding site" evidence="7">
    <location>
        <position position="67"/>
    </location>
    <ligand>
        <name>carbamoyl phosphate</name>
        <dbReference type="ChEBI" id="CHEBI:58228"/>
    </ligand>
</feature>
<feature type="binding site" evidence="7">
    <location>
        <position position="148"/>
    </location>
    <ligand>
        <name>carbamoyl phosphate</name>
        <dbReference type="ChEBI" id="CHEBI:58228"/>
    </ligand>
</feature>
<comment type="caution">
    <text evidence="10">The sequence shown here is derived from an EMBL/GenBank/DDBJ whole genome shotgun (WGS) entry which is preliminary data.</text>
</comment>
<comment type="pathway">
    <text evidence="1 7">Pyrimidine metabolism; UMP biosynthesis via de novo pathway; (S)-dihydroorotate from bicarbonate: step 2/3.</text>
</comment>
<dbReference type="GO" id="GO:0004070">
    <property type="term" value="F:aspartate carbamoyltransferase activity"/>
    <property type="evidence" value="ECO:0007669"/>
    <property type="project" value="UniProtKB-UniRule"/>
</dbReference>
<dbReference type="PANTHER" id="PTHR45753:SF6">
    <property type="entry name" value="ASPARTATE CARBAMOYLTRANSFERASE"/>
    <property type="match status" value="1"/>
</dbReference>
<dbReference type="InterPro" id="IPR006130">
    <property type="entry name" value="Asp/Orn_carbamoylTrfase"/>
</dbReference>
<dbReference type="PRINTS" id="PR00101">
    <property type="entry name" value="ATCASE"/>
</dbReference>
<dbReference type="Proteomes" id="UP000678237">
    <property type="component" value="Unassembled WGS sequence"/>
</dbReference>
<feature type="binding site" evidence="7">
    <location>
        <position position="178"/>
    </location>
    <ligand>
        <name>L-aspartate</name>
        <dbReference type="ChEBI" id="CHEBI:29991"/>
    </ligand>
</feature>
<dbReference type="InterPro" id="IPR006131">
    <property type="entry name" value="Asp_carbamoyltransf_Asp/Orn-bd"/>
</dbReference>
<dbReference type="FunFam" id="3.40.50.1370:FF:000002">
    <property type="entry name" value="Aspartate carbamoyltransferase 2"/>
    <property type="match status" value="1"/>
</dbReference>
<dbReference type="InterPro" id="IPR006132">
    <property type="entry name" value="Asp/Orn_carbamoyltranf_P-bd"/>
</dbReference>
<feature type="binding site" evidence="7">
    <location>
        <position position="68"/>
    </location>
    <ligand>
        <name>carbamoyl phosphate</name>
        <dbReference type="ChEBI" id="CHEBI:58228"/>
    </ligand>
</feature>
<dbReference type="GO" id="GO:0044205">
    <property type="term" value="P:'de novo' UMP biosynthetic process"/>
    <property type="evidence" value="ECO:0007669"/>
    <property type="project" value="UniProtKB-UniRule"/>
</dbReference>
<comment type="catalytic activity">
    <reaction evidence="6 7">
        <text>carbamoyl phosphate + L-aspartate = N-carbamoyl-L-aspartate + phosphate + H(+)</text>
        <dbReference type="Rhea" id="RHEA:20013"/>
        <dbReference type="ChEBI" id="CHEBI:15378"/>
        <dbReference type="ChEBI" id="CHEBI:29991"/>
        <dbReference type="ChEBI" id="CHEBI:32814"/>
        <dbReference type="ChEBI" id="CHEBI:43474"/>
        <dbReference type="ChEBI" id="CHEBI:58228"/>
        <dbReference type="EC" id="2.1.3.2"/>
    </reaction>
</comment>
<feature type="binding site" evidence="7">
    <location>
        <position position="280"/>
    </location>
    <ligand>
        <name>carbamoyl phosphate</name>
        <dbReference type="ChEBI" id="CHEBI:58228"/>
    </ligand>
</feature>
<dbReference type="PRINTS" id="PR00100">
    <property type="entry name" value="AOTCASE"/>
</dbReference>
<name>A0A8T4LC51_9ARCH</name>
<keyword evidence="4 7" id="KW-0665">Pyrimidine biosynthesis</keyword>
<comment type="function">
    <text evidence="5 7">Catalyzes the condensation of carbamoyl phosphate and aspartate to form carbamoyl aspartate and inorganic phosphate, the committed step in the de novo pyrimidine nucleotide biosynthesis pathway.</text>
</comment>
<evidence type="ECO:0000256" key="6">
    <source>
        <dbReference type="ARBA" id="ARBA00048859"/>
    </source>
</evidence>
<sequence>MPSTSTGKKTAHSLFNRSLVSIYDLSKQQILDVLTTASKMERLKPEAKAKILAHKTVASLFFEPSTRTRLSFEAAIQNLGANVIGFSDENVTSLKKGESFSDTIKMVCNYAHAIVMRHPITGHARIAAGEASVPVINAGDGTNEHPTQNLLDLYTIKKRFGRLNGLKIGFLGDLKFSRTIKGLVHALNKLGDNEYYFIAPHQLRMEEGITQTLKGEGCKILEGEHLENFIGLLDILYVTRIQRERFDSHAEYERLRGSYQIDKGTLARAKKTLALMHPLPRIDEISRDVDELPQATYFQQAHHGLPVREAILSLILGGKHGKN</sequence>
<dbReference type="NCBIfam" id="NF002032">
    <property type="entry name" value="PRK00856.1"/>
    <property type="match status" value="1"/>
</dbReference>
<evidence type="ECO:0000256" key="4">
    <source>
        <dbReference type="ARBA" id="ARBA00022975"/>
    </source>
</evidence>
<dbReference type="EC" id="2.1.3.2" evidence="7"/>
<reference evidence="10" key="2">
    <citation type="submission" date="2021-05" db="EMBL/GenBank/DDBJ databases">
        <title>Protein family content uncovers lineage relationships and bacterial pathway maintenance mechanisms in DPANN archaea.</title>
        <authorList>
            <person name="Castelle C.J."/>
            <person name="Meheust R."/>
            <person name="Jaffe A.L."/>
            <person name="Seitz K."/>
            <person name="Gong X."/>
            <person name="Baker B.J."/>
            <person name="Banfield J.F."/>
        </authorList>
    </citation>
    <scope>NUCLEOTIDE SEQUENCE</scope>
    <source>
        <strain evidence="10">RIFCSPLOWO2_01_FULL_58_19</strain>
    </source>
</reference>
<evidence type="ECO:0000313" key="11">
    <source>
        <dbReference type="Proteomes" id="UP000678237"/>
    </source>
</evidence>
<feature type="binding site" evidence="7">
    <location>
        <position position="240"/>
    </location>
    <ligand>
        <name>L-aspartate</name>
        <dbReference type="ChEBI" id="CHEBI:29991"/>
    </ligand>
</feature>
<gene>
    <name evidence="7 10" type="primary">pyrB</name>
    <name evidence="10" type="ORF">J4203_06750</name>
</gene>
<dbReference type="GO" id="GO:0006207">
    <property type="term" value="P:'de novo' pyrimidine nucleobase biosynthetic process"/>
    <property type="evidence" value="ECO:0007669"/>
    <property type="project" value="InterPro"/>
</dbReference>
<feature type="binding site" evidence="7">
    <location>
        <position position="279"/>
    </location>
    <ligand>
        <name>carbamoyl phosphate</name>
        <dbReference type="ChEBI" id="CHEBI:58228"/>
    </ligand>
</feature>
<dbReference type="HAMAP" id="MF_00001">
    <property type="entry name" value="Asp_carb_tr"/>
    <property type="match status" value="1"/>
</dbReference>
<dbReference type="GO" id="GO:0006520">
    <property type="term" value="P:amino acid metabolic process"/>
    <property type="evidence" value="ECO:0007669"/>
    <property type="project" value="InterPro"/>
</dbReference>
<proteinExistence type="inferred from homology"/>
<dbReference type="Pfam" id="PF00185">
    <property type="entry name" value="OTCace"/>
    <property type="match status" value="1"/>
</dbReference>
<dbReference type="EMBL" id="JAGVWE010000005">
    <property type="protein sequence ID" value="MBS3063532.1"/>
    <property type="molecule type" value="Genomic_DNA"/>
</dbReference>
<evidence type="ECO:0000256" key="2">
    <source>
        <dbReference type="ARBA" id="ARBA00008896"/>
    </source>
</evidence>
<keyword evidence="3 7" id="KW-0808">Transferase</keyword>
<evidence type="ECO:0000256" key="3">
    <source>
        <dbReference type="ARBA" id="ARBA00022679"/>
    </source>
</evidence>
<feature type="domain" description="Aspartate/ornithine carbamoyltransferase Asp/Orn-binding" evidence="8">
    <location>
        <begin position="164"/>
        <end position="314"/>
    </location>
</feature>
<dbReference type="Gene3D" id="3.40.50.1370">
    <property type="entry name" value="Aspartate/ornithine carbamoyltransferase"/>
    <property type="match status" value="2"/>
</dbReference>
<dbReference type="NCBIfam" id="TIGR00670">
    <property type="entry name" value="asp_carb_tr"/>
    <property type="match status" value="1"/>
</dbReference>
<dbReference type="Pfam" id="PF02729">
    <property type="entry name" value="OTCace_N"/>
    <property type="match status" value="1"/>
</dbReference>
<evidence type="ECO:0000259" key="9">
    <source>
        <dbReference type="Pfam" id="PF02729"/>
    </source>
</evidence>
<evidence type="ECO:0000313" key="10">
    <source>
        <dbReference type="EMBL" id="MBS3063532.1"/>
    </source>
</evidence>
<dbReference type="SUPFAM" id="SSF53671">
    <property type="entry name" value="Aspartate/ornithine carbamoyltransferase"/>
    <property type="match status" value="1"/>
</dbReference>
<dbReference type="AlphaFoldDB" id="A0A8T4LC51"/>
<dbReference type="InterPro" id="IPR002082">
    <property type="entry name" value="Asp_carbamoyltransf"/>
</dbReference>
<feature type="binding site" evidence="7">
    <location>
        <position position="145"/>
    </location>
    <ligand>
        <name>carbamoyl phosphate</name>
        <dbReference type="ChEBI" id="CHEBI:58228"/>
    </ligand>
</feature>
<protein>
    <recommendedName>
        <fullName evidence="7">Aspartate carbamoyltransferase</fullName>
        <ecNumber evidence="7">2.1.3.2</ecNumber>
    </recommendedName>
    <alternativeName>
        <fullName evidence="7">Aspartate transcarbamylase</fullName>
        <shortName evidence="7">ATCase</shortName>
    </alternativeName>
</protein>
<feature type="binding site" evidence="7">
    <location>
        <position position="117"/>
    </location>
    <ligand>
        <name>carbamoyl phosphate</name>
        <dbReference type="ChEBI" id="CHEBI:58228"/>
    </ligand>
</feature>
<dbReference type="InterPro" id="IPR036901">
    <property type="entry name" value="Asp/Orn_carbamoylTrfase_sf"/>
</dbReference>
<dbReference type="GO" id="GO:0016597">
    <property type="term" value="F:amino acid binding"/>
    <property type="evidence" value="ECO:0007669"/>
    <property type="project" value="InterPro"/>
</dbReference>
<evidence type="ECO:0000256" key="7">
    <source>
        <dbReference type="HAMAP-Rule" id="MF_00001"/>
    </source>
</evidence>
<dbReference type="PROSITE" id="PS00097">
    <property type="entry name" value="CARBAMOYLTRANSFERASE"/>
    <property type="match status" value="1"/>
</dbReference>